<accession>A0ABV7W999</accession>
<reference evidence="2" key="1">
    <citation type="journal article" date="2019" name="Int. J. Syst. Evol. Microbiol.">
        <title>The Global Catalogue of Microorganisms (GCM) 10K type strain sequencing project: providing services to taxonomists for standard genome sequencing and annotation.</title>
        <authorList>
            <consortium name="The Broad Institute Genomics Platform"/>
            <consortium name="The Broad Institute Genome Sequencing Center for Infectious Disease"/>
            <person name="Wu L."/>
            <person name="Ma J."/>
        </authorList>
    </citation>
    <scope>NUCLEOTIDE SEQUENCE [LARGE SCALE GENOMIC DNA]</scope>
    <source>
        <strain evidence="2">KCTC 42501</strain>
    </source>
</reference>
<gene>
    <name evidence="1" type="ORF">ACFOPI_22435</name>
</gene>
<dbReference type="EMBL" id="JBHRXX010000010">
    <property type="protein sequence ID" value="MFC3686366.1"/>
    <property type="molecule type" value="Genomic_DNA"/>
</dbReference>
<evidence type="ECO:0000313" key="2">
    <source>
        <dbReference type="Proteomes" id="UP001595729"/>
    </source>
</evidence>
<name>A0ABV7W999_9BURK</name>
<organism evidence="1 2">
    <name type="scientific">Hydrogenophaga luteola</name>
    <dbReference type="NCBI Taxonomy" id="1591122"/>
    <lineage>
        <taxon>Bacteria</taxon>
        <taxon>Pseudomonadati</taxon>
        <taxon>Pseudomonadota</taxon>
        <taxon>Betaproteobacteria</taxon>
        <taxon>Burkholderiales</taxon>
        <taxon>Comamonadaceae</taxon>
        <taxon>Hydrogenophaga</taxon>
    </lineage>
</organism>
<evidence type="ECO:0000313" key="1">
    <source>
        <dbReference type="EMBL" id="MFC3686366.1"/>
    </source>
</evidence>
<comment type="caution">
    <text evidence="1">The sequence shown here is derived from an EMBL/GenBank/DDBJ whole genome shotgun (WGS) entry which is preliminary data.</text>
</comment>
<keyword evidence="2" id="KW-1185">Reference proteome</keyword>
<protein>
    <recommendedName>
        <fullName evidence="3">Ketopantoate reductase C-terminal domain-containing protein</fullName>
    </recommendedName>
</protein>
<dbReference type="RefSeq" id="WP_382179126.1">
    <property type="nucleotide sequence ID" value="NZ_JBHRXX010000010.1"/>
</dbReference>
<proteinExistence type="predicted"/>
<evidence type="ECO:0008006" key="3">
    <source>
        <dbReference type="Google" id="ProtNLM"/>
    </source>
</evidence>
<sequence length="292" mass="31894">MALRQAGVAVSFLADMDEWPAESGLPAEEVHGPVDLVLFGVNPDRALSEAQRLERLVITGTPVVALLPGIRRLSWAANAAPRLQWIRCVVRSGAASAQPQAPGGSAKPLLCLTANSRLARWQGCFERAGCVVDLRPDMRAVQWGQTMLQLAALCVLLSGRSMDDWLQSRSGRTELARLWEETLDLLKLSDVEPAPMLGIPWRVASMMLRMSDAPFAWLAARHFVAVREEISGLIPSKGAQLEMQIDASCGEVMRLAMGLGEDAPRAVRLAEQLTLLYRVAFHGPEALLAWDL</sequence>
<dbReference type="Proteomes" id="UP001595729">
    <property type="component" value="Unassembled WGS sequence"/>
</dbReference>